<keyword evidence="5" id="KW-1185">Reference proteome</keyword>
<dbReference type="Gene3D" id="2.50.20.10">
    <property type="entry name" value="Lipoprotein localisation LolA/LolB/LppX"/>
    <property type="match status" value="1"/>
</dbReference>
<proteinExistence type="predicted"/>
<evidence type="ECO:0000259" key="3">
    <source>
        <dbReference type="Pfam" id="PF17131"/>
    </source>
</evidence>
<name>A0ABM7RHS3_9BACT</name>
<accession>A0ABM7RHS3</accession>
<evidence type="ECO:0000256" key="2">
    <source>
        <dbReference type="SAM" id="SignalP"/>
    </source>
</evidence>
<feature type="chain" id="PRO_5047355465" description="Uncharacterized protein TP-0789 domain-containing protein" evidence="2">
    <location>
        <begin position="22"/>
        <end position="234"/>
    </location>
</feature>
<gene>
    <name evidence="4" type="ORF">HAHE_40690</name>
</gene>
<sequence>MMKQWISTTLAVAVLAMPAFSQTAEQLMERARLAATLQQADLTGNISGPGGKTNVALFLKGKNIQFQFLENKKWVPFHLRLGGNQFDLFEFKDGKTLRFPNEKLRQPIAGSDLTYEDLSFRFLYWPKPSLLGDERVGPHNCYKIRVNNPGAGGAYSVVYVWVHKEFGAFMKIEGFDRNGTRLKRFEVDGVMKLSDGSYTLKEMTVATMNGDRAASRSKLRFDKPTRTAPGGGPR</sequence>
<evidence type="ECO:0000313" key="5">
    <source>
        <dbReference type="Proteomes" id="UP001374893"/>
    </source>
</evidence>
<feature type="region of interest" description="Disordered" evidence="1">
    <location>
        <begin position="211"/>
        <end position="234"/>
    </location>
</feature>
<dbReference type="EMBL" id="AP024702">
    <property type="protein sequence ID" value="BCX50161.1"/>
    <property type="molecule type" value="Genomic_DNA"/>
</dbReference>
<dbReference type="InterPro" id="IPR033399">
    <property type="entry name" value="TP_0789-like"/>
</dbReference>
<feature type="domain" description="Uncharacterized protein TP-0789" evidence="3">
    <location>
        <begin position="94"/>
        <end position="208"/>
    </location>
</feature>
<reference evidence="4 5" key="1">
    <citation type="submission" date="2021-06" db="EMBL/GenBank/DDBJ databases">
        <title>Complete genome of Haloferula helveola possessing various polysaccharide degrading enzymes.</title>
        <authorList>
            <person name="Takami H."/>
            <person name="Huang C."/>
            <person name="Hamasaki K."/>
        </authorList>
    </citation>
    <scope>NUCLEOTIDE SEQUENCE [LARGE SCALE GENOMIC DNA]</scope>
    <source>
        <strain evidence="4 5">CN-1</strain>
    </source>
</reference>
<dbReference type="CDD" id="cd16329">
    <property type="entry name" value="LolA_like"/>
    <property type="match status" value="1"/>
</dbReference>
<protein>
    <recommendedName>
        <fullName evidence="3">Uncharacterized protein TP-0789 domain-containing protein</fullName>
    </recommendedName>
</protein>
<dbReference type="Proteomes" id="UP001374893">
    <property type="component" value="Chromosome"/>
</dbReference>
<feature type="signal peptide" evidence="2">
    <location>
        <begin position="1"/>
        <end position="21"/>
    </location>
</feature>
<dbReference type="Pfam" id="PF17131">
    <property type="entry name" value="LolA_like"/>
    <property type="match status" value="1"/>
</dbReference>
<evidence type="ECO:0000313" key="4">
    <source>
        <dbReference type="EMBL" id="BCX50161.1"/>
    </source>
</evidence>
<keyword evidence="2" id="KW-0732">Signal</keyword>
<evidence type="ECO:0000256" key="1">
    <source>
        <dbReference type="SAM" id="MobiDB-lite"/>
    </source>
</evidence>
<organism evidence="4 5">
    <name type="scientific">Haloferula helveola</name>
    <dbReference type="NCBI Taxonomy" id="490095"/>
    <lineage>
        <taxon>Bacteria</taxon>
        <taxon>Pseudomonadati</taxon>
        <taxon>Verrucomicrobiota</taxon>
        <taxon>Verrucomicrobiia</taxon>
        <taxon>Verrucomicrobiales</taxon>
        <taxon>Verrucomicrobiaceae</taxon>
        <taxon>Haloferula</taxon>
    </lineage>
</organism>